<keyword evidence="2" id="KW-1185">Reference proteome</keyword>
<name>A0ACC2RHY0_9FUNG</name>
<evidence type="ECO:0000313" key="2">
    <source>
        <dbReference type="Proteomes" id="UP001165960"/>
    </source>
</evidence>
<protein>
    <submittedName>
        <fullName evidence="1">Uncharacterized protein</fullName>
    </submittedName>
</protein>
<dbReference type="Proteomes" id="UP001165960">
    <property type="component" value="Unassembled WGS sequence"/>
</dbReference>
<comment type="caution">
    <text evidence="1">The sequence shown here is derived from an EMBL/GenBank/DDBJ whole genome shotgun (WGS) entry which is preliminary data.</text>
</comment>
<organism evidence="1 2">
    <name type="scientific">Entomophthora muscae</name>
    <dbReference type="NCBI Taxonomy" id="34485"/>
    <lineage>
        <taxon>Eukaryota</taxon>
        <taxon>Fungi</taxon>
        <taxon>Fungi incertae sedis</taxon>
        <taxon>Zoopagomycota</taxon>
        <taxon>Entomophthoromycotina</taxon>
        <taxon>Entomophthoromycetes</taxon>
        <taxon>Entomophthorales</taxon>
        <taxon>Entomophthoraceae</taxon>
        <taxon>Entomophthora</taxon>
    </lineage>
</organism>
<reference evidence="1" key="1">
    <citation type="submission" date="2022-04" db="EMBL/GenBank/DDBJ databases">
        <title>Genome of the entomopathogenic fungus Entomophthora muscae.</title>
        <authorList>
            <person name="Elya C."/>
            <person name="Lovett B.R."/>
            <person name="Lee E."/>
            <person name="Macias A.M."/>
            <person name="Hajek A.E."/>
            <person name="De Bivort B.L."/>
            <person name="Kasson M.T."/>
            <person name="De Fine Licht H.H."/>
            <person name="Stajich J.E."/>
        </authorList>
    </citation>
    <scope>NUCLEOTIDE SEQUENCE</scope>
    <source>
        <strain evidence="1">Berkeley</strain>
    </source>
</reference>
<evidence type="ECO:0000313" key="1">
    <source>
        <dbReference type="EMBL" id="KAJ9049667.1"/>
    </source>
</evidence>
<sequence length="70" mass="7336">MPQTYHLGSERPCGVHAPLQNLFSPTSLCALTSGGHGELTYKASDNSLPSHKFSPGSPASLAICVDKNNP</sequence>
<accession>A0ACC2RHY0</accession>
<gene>
    <name evidence="1" type="ORF">DSO57_1022042</name>
</gene>
<proteinExistence type="predicted"/>
<dbReference type="EMBL" id="QTSX02007209">
    <property type="protein sequence ID" value="KAJ9049667.1"/>
    <property type="molecule type" value="Genomic_DNA"/>
</dbReference>